<feature type="transmembrane region" description="Helical" evidence="10">
    <location>
        <begin position="439"/>
        <end position="459"/>
    </location>
</feature>
<dbReference type="SUPFAM" id="SSF103473">
    <property type="entry name" value="MFS general substrate transporter"/>
    <property type="match status" value="1"/>
</dbReference>
<feature type="transmembrane region" description="Helical" evidence="10">
    <location>
        <begin position="372"/>
        <end position="391"/>
    </location>
</feature>
<feature type="transmembrane region" description="Helical" evidence="10">
    <location>
        <begin position="412"/>
        <end position="433"/>
    </location>
</feature>
<dbReference type="PROSITE" id="PS00217">
    <property type="entry name" value="SUGAR_TRANSPORT_2"/>
    <property type="match status" value="1"/>
</dbReference>
<dbReference type="InterPro" id="IPR020846">
    <property type="entry name" value="MFS_dom"/>
</dbReference>
<dbReference type="PANTHER" id="PTHR43528:SF1">
    <property type="entry name" value="ALPHA-KETOGLUTARATE PERMEASE"/>
    <property type="match status" value="1"/>
</dbReference>
<protein>
    <submittedName>
        <fullName evidence="12">Proline/betaine transporter</fullName>
    </submittedName>
</protein>
<feature type="transmembrane region" description="Helical" evidence="10">
    <location>
        <begin position="347"/>
        <end position="366"/>
    </location>
</feature>
<dbReference type="InterPro" id="IPR036259">
    <property type="entry name" value="MFS_trans_sf"/>
</dbReference>
<keyword evidence="4" id="KW-1003">Cell membrane</keyword>
<feature type="transmembrane region" description="Helical" evidence="10">
    <location>
        <begin position="56"/>
        <end position="77"/>
    </location>
</feature>
<dbReference type="AlphaFoldDB" id="A0A5E4VU50"/>
<feature type="transmembrane region" description="Helical" evidence="10">
    <location>
        <begin position="127"/>
        <end position="146"/>
    </location>
</feature>
<evidence type="ECO:0000256" key="3">
    <source>
        <dbReference type="ARBA" id="ARBA00022448"/>
    </source>
</evidence>
<dbReference type="InterPro" id="IPR005828">
    <property type="entry name" value="MFS_sugar_transport-like"/>
</dbReference>
<dbReference type="Proteomes" id="UP000368474">
    <property type="component" value="Unassembled WGS sequence"/>
</dbReference>
<feature type="transmembrane region" description="Helical" evidence="10">
    <location>
        <begin position="200"/>
        <end position="220"/>
    </location>
</feature>
<dbReference type="GO" id="GO:0015293">
    <property type="term" value="F:symporter activity"/>
    <property type="evidence" value="ECO:0007669"/>
    <property type="project" value="UniProtKB-KW"/>
</dbReference>
<keyword evidence="5 10" id="KW-0812">Transmembrane</keyword>
<dbReference type="Pfam" id="PF07690">
    <property type="entry name" value="MFS_1"/>
    <property type="match status" value="1"/>
</dbReference>
<dbReference type="InterPro" id="IPR051084">
    <property type="entry name" value="H+-coupled_symporters"/>
</dbReference>
<feature type="transmembrane region" description="Helical" evidence="10">
    <location>
        <begin position="152"/>
        <end position="170"/>
    </location>
</feature>
<feature type="transmembrane region" description="Helical" evidence="10">
    <location>
        <begin position="280"/>
        <end position="305"/>
    </location>
</feature>
<dbReference type="FunFam" id="1.20.1250.20:FF:000001">
    <property type="entry name" value="Dicarboxylate MFS transporter"/>
    <property type="match status" value="1"/>
</dbReference>
<dbReference type="PROSITE" id="PS50850">
    <property type="entry name" value="MFS"/>
    <property type="match status" value="1"/>
</dbReference>
<evidence type="ECO:0000256" key="9">
    <source>
        <dbReference type="SAM" id="MobiDB-lite"/>
    </source>
</evidence>
<organism evidence="12 13">
    <name type="scientific">Pandoraea morbifera</name>
    <dbReference type="NCBI Taxonomy" id="2508300"/>
    <lineage>
        <taxon>Bacteria</taxon>
        <taxon>Pseudomonadati</taxon>
        <taxon>Pseudomonadota</taxon>
        <taxon>Betaproteobacteria</taxon>
        <taxon>Burkholderiales</taxon>
        <taxon>Burkholderiaceae</taxon>
        <taxon>Pandoraea</taxon>
    </lineage>
</organism>
<keyword evidence="8 10" id="KW-0472">Membrane</keyword>
<comment type="subcellular location">
    <subcellularLocation>
        <location evidence="1">Cell membrane</location>
        <topology evidence="1">Multi-pass membrane protein</topology>
    </subcellularLocation>
</comment>
<dbReference type="InterPro" id="IPR005829">
    <property type="entry name" value="Sugar_transporter_CS"/>
</dbReference>
<evidence type="ECO:0000256" key="2">
    <source>
        <dbReference type="ARBA" id="ARBA00008240"/>
    </source>
</evidence>
<evidence type="ECO:0000256" key="10">
    <source>
        <dbReference type="SAM" id="Phobius"/>
    </source>
</evidence>
<feature type="region of interest" description="Disordered" evidence="9">
    <location>
        <begin position="1"/>
        <end position="29"/>
    </location>
</feature>
<sequence length="469" mass="49837">MNSNPSHAHDNWPHGAAPADPPPPAGIADIAGHAGAADMPCPTDTRRATRAQARRAVVAASLGNILEWYDFVLYAYFSPQIAHHFFPAASESTSFLVAIATFGVGFVARPVGAAVLGAYGDRAGRKAALLVVILLMAIGTAMIGLTPAFDTAGVYASISIVIARVLQGFASGGEWGGATSFIVEYAPANRRGLYGSWQQASLAVALLLGSLTAGVMTWFMSTQALNDWGWRMPFVLGAVVIGTFGFWLRRNVEEPPRGDARARTPPSSPIRTALREQRRALGIGSLFTVGWTVTNYLYLLYMPIYLTRTLGLPASEALAAVSLQIACFMVLSPVMGRLSDRWGRRPLMSAGALCVLVGTYPLFALMSAYPHTLPVLGALCLLATFMAMMTGPAPAWQVELYPAAVRTTSISLSYNVSVTIFGGFAPFVATWLIGTTGNVLSLTWYIAAGALASFVASRLSRETAHSALI</sequence>
<dbReference type="PANTHER" id="PTHR43528">
    <property type="entry name" value="ALPHA-KETOGLUTARATE PERMEASE"/>
    <property type="match status" value="1"/>
</dbReference>
<evidence type="ECO:0000256" key="1">
    <source>
        <dbReference type="ARBA" id="ARBA00004651"/>
    </source>
</evidence>
<dbReference type="InterPro" id="IPR011701">
    <property type="entry name" value="MFS"/>
</dbReference>
<dbReference type="Gene3D" id="1.20.1250.20">
    <property type="entry name" value="MFS general substrate transporter like domains"/>
    <property type="match status" value="2"/>
</dbReference>
<gene>
    <name evidence="12" type="primary">proP_3</name>
    <name evidence="12" type="ORF">PMO31116_02852</name>
</gene>
<evidence type="ECO:0000313" key="12">
    <source>
        <dbReference type="EMBL" id="VVE15932.1"/>
    </source>
</evidence>
<dbReference type="GO" id="GO:0005886">
    <property type="term" value="C:plasma membrane"/>
    <property type="evidence" value="ECO:0007669"/>
    <property type="project" value="UniProtKB-SubCell"/>
</dbReference>
<keyword evidence="3" id="KW-0813">Transport</keyword>
<feature type="transmembrane region" description="Helical" evidence="10">
    <location>
        <begin position="97"/>
        <end position="120"/>
    </location>
</feature>
<keyword evidence="6" id="KW-0769">Symport</keyword>
<evidence type="ECO:0000256" key="8">
    <source>
        <dbReference type="ARBA" id="ARBA00023136"/>
    </source>
</evidence>
<evidence type="ECO:0000256" key="4">
    <source>
        <dbReference type="ARBA" id="ARBA00022475"/>
    </source>
</evidence>
<keyword evidence="13" id="KW-1185">Reference proteome</keyword>
<accession>A0A5E4VU50</accession>
<dbReference type="EMBL" id="CABPSD010000007">
    <property type="protein sequence ID" value="VVE15932.1"/>
    <property type="molecule type" value="Genomic_DNA"/>
</dbReference>
<dbReference type="PROSITE" id="PS00216">
    <property type="entry name" value="SUGAR_TRANSPORT_1"/>
    <property type="match status" value="1"/>
</dbReference>
<feature type="domain" description="Major facilitator superfamily (MFS) profile" evidence="11">
    <location>
        <begin position="56"/>
        <end position="461"/>
    </location>
</feature>
<evidence type="ECO:0000313" key="13">
    <source>
        <dbReference type="Proteomes" id="UP000368474"/>
    </source>
</evidence>
<proteinExistence type="inferred from homology"/>
<dbReference type="RefSeq" id="WP_150567256.1">
    <property type="nucleotide sequence ID" value="NZ_CABPSD010000007.1"/>
</dbReference>
<keyword evidence="7 10" id="KW-1133">Transmembrane helix</keyword>
<evidence type="ECO:0000259" key="11">
    <source>
        <dbReference type="PROSITE" id="PS50850"/>
    </source>
</evidence>
<evidence type="ECO:0000256" key="7">
    <source>
        <dbReference type="ARBA" id="ARBA00022989"/>
    </source>
</evidence>
<evidence type="ECO:0000256" key="6">
    <source>
        <dbReference type="ARBA" id="ARBA00022847"/>
    </source>
</evidence>
<comment type="similarity">
    <text evidence="2">Belongs to the major facilitator superfamily. Metabolite:H+ Symporter (MHS) family (TC 2.A.1.6) family.</text>
</comment>
<reference evidence="12 13" key="1">
    <citation type="submission" date="2019-08" db="EMBL/GenBank/DDBJ databases">
        <authorList>
            <person name="Peeters C."/>
        </authorList>
    </citation>
    <scope>NUCLEOTIDE SEQUENCE [LARGE SCALE GENOMIC DNA]</scope>
    <source>
        <strain evidence="12 13">LMG 31116</strain>
    </source>
</reference>
<dbReference type="Pfam" id="PF00083">
    <property type="entry name" value="Sugar_tr"/>
    <property type="match status" value="1"/>
</dbReference>
<evidence type="ECO:0000256" key="5">
    <source>
        <dbReference type="ARBA" id="ARBA00022692"/>
    </source>
</evidence>
<feature type="transmembrane region" description="Helical" evidence="10">
    <location>
        <begin position="232"/>
        <end position="248"/>
    </location>
</feature>
<feature type="transmembrane region" description="Helical" evidence="10">
    <location>
        <begin position="317"/>
        <end position="335"/>
    </location>
</feature>
<name>A0A5E4VU50_9BURK</name>